<proteinExistence type="inferred from homology"/>
<dbReference type="Proteomes" id="UP000019681">
    <property type="component" value="Unassembled WGS sequence"/>
</dbReference>
<dbReference type="GO" id="GO:0004556">
    <property type="term" value="F:alpha-amylase activity"/>
    <property type="evidence" value="ECO:0007669"/>
    <property type="project" value="TreeGrafter"/>
</dbReference>
<keyword evidence="2" id="KW-0378">Hydrolase</keyword>
<accession>A0A017RXS7</accession>
<dbReference type="SUPFAM" id="SSF51011">
    <property type="entry name" value="Glycosyl hydrolase domain"/>
    <property type="match status" value="1"/>
</dbReference>
<evidence type="ECO:0000256" key="1">
    <source>
        <dbReference type="ARBA" id="ARBA00008061"/>
    </source>
</evidence>
<evidence type="ECO:0000313" key="6">
    <source>
        <dbReference type="Proteomes" id="UP000019681"/>
    </source>
</evidence>
<dbReference type="SUPFAM" id="SSF51445">
    <property type="entry name" value="(Trans)glycosidases"/>
    <property type="match status" value="1"/>
</dbReference>
<dbReference type="InterPro" id="IPR017853">
    <property type="entry name" value="GH"/>
</dbReference>
<evidence type="ECO:0000256" key="2">
    <source>
        <dbReference type="ARBA" id="ARBA00022801"/>
    </source>
</evidence>
<dbReference type="CDD" id="cd11316">
    <property type="entry name" value="AmyAc_bac2_AmyA"/>
    <property type="match status" value="1"/>
</dbReference>
<dbReference type="Gene3D" id="3.90.400.10">
    <property type="entry name" value="Oligo-1,6-glucosidase, Domain 2"/>
    <property type="match status" value="1"/>
</dbReference>
<dbReference type="Pfam" id="PF00128">
    <property type="entry name" value="Alpha-amylase"/>
    <property type="match status" value="1"/>
</dbReference>
<dbReference type="InterPro" id="IPR045857">
    <property type="entry name" value="O16G_dom_2"/>
</dbReference>
<dbReference type="Pfam" id="PF23915">
    <property type="entry name" value="SusG_C"/>
    <property type="match status" value="1"/>
</dbReference>
<dbReference type="SMART" id="SM00642">
    <property type="entry name" value="Aamy"/>
    <property type="match status" value="1"/>
</dbReference>
<protein>
    <submittedName>
        <fullName evidence="5">Alpha-amylase</fullName>
    </submittedName>
</protein>
<feature type="domain" description="Glycosyl hydrolase family 13 catalytic" evidence="4">
    <location>
        <begin position="33"/>
        <end position="416"/>
    </location>
</feature>
<dbReference type="PANTHER" id="PTHR10357:SF179">
    <property type="entry name" value="NEUTRAL AND BASIC AMINO ACID TRANSPORT PROTEIN RBAT"/>
    <property type="match status" value="1"/>
</dbReference>
<dbReference type="InterPro" id="IPR006047">
    <property type="entry name" value="GH13_cat_dom"/>
</dbReference>
<sequence length="502" mass="58597">MCKFAHKEVKPLDLSKINIKVPITEKKGMVFYEIFVRSFYDSNGDGIGDLKGIEEKLDYIQNLGVNGIWLSPIFESPSYHGYDVTDYYRIKEELGTFEDFVNLIKEAHRRNIKVIIDFVPNHTSSMHPWFIEARKSKNNKYRDYYVWSDKNTNLTELSDIGQRAWHKSGDSFYYANFWSEMPDLNFDNKRVRKEIKEIAEFWLDKGVDGFRIDAARHIYPQNRIQDTLIWWQEFGDYVRIIKSDTYLVGEIWTSENIIGKYFKVMDSCFNFPLAEEIIKAATSGRTVNLKLIMENTYPKYGNINKNFVDAPFLTNHDMNRVMSRLKSMEKMKTAAAIYLTLPGNPFIYYGEEIGMLGEKPDEKIREPFKWYKNSGKGQTTWERLDYNIGKNSTSVEEMDNKNDSLLNFYRDMIKFRLSNDVLTKGDIKLLNTDDKTLAYLRTYESNSNLIVHNLGDSSVTLTIHLPQDIQLKGEIIKGKGDMNINNGDINLNLNRNSFIIIK</sequence>
<dbReference type="AlphaFoldDB" id="A0A017RXS7"/>
<dbReference type="PANTHER" id="PTHR10357">
    <property type="entry name" value="ALPHA-AMYLASE FAMILY MEMBER"/>
    <property type="match status" value="1"/>
</dbReference>
<dbReference type="Gene3D" id="3.20.20.80">
    <property type="entry name" value="Glycosidases"/>
    <property type="match status" value="1"/>
</dbReference>
<name>A0A017RXS7_9CLOT</name>
<evidence type="ECO:0000313" key="5">
    <source>
        <dbReference type="EMBL" id="EYE89209.1"/>
    </source>
</evidence>
<dbReference type="OrthoDB" id="9805159at2"/>
<dbReference type="Gene3D" id="2.60.40.1180">
    <property type="entry name" value="Golgi alpha-mannosidase II"/>
    <property type="match status" value="1"/>
</dbReference>
<reference evidence="5 6" key="1">
    <citation type="journal article" date="2014" name="Genome Announc.">
        <title>Draft Genome Sequence of Fervidicella metallireducens Strain AeBT, an Iron-Reducing Thermoanaerobe from the Great Artesian Basin.</title>
        <authorList>
            <person name="Patel B.K."/>
        </authorList>
    </citation>
    <scope>NUCLEOTIDE SEQUENCE [LARGE SCALE GENOMIC DNA]</scope>
    <source>
        <strain evidence="5 6">AeB</strain>
    </source>
</reference>
<keyword evidence="3" id="KW-0326">Glycosidase</keyword>
<comment type="caution">
    <text evidence="5">The sequence shown here is derived from an EMBL/GenBank/DDBJ whole genome shotgun (WGS) entry which is preliminary data.</text>
</comment>
<gene>
    <name evidence="5" type="ORF">Q428_03705</name>
</gene>
<keyword evidence="6" id="KW-1185">Reference proteome</keyword>
<evidence type="ECO:0000256" key="3">
    <source>
        <dbReference type="ARBA" id="ARBA00023295"/>
    </source>
</evidence>
<dbReference type="EMBL" id="AZQP01000007">
    <property type="protein sequence ID" value="EYE89209.1"/>
    <property type="molecule type" value="Genomic_DNA"/>
</dbReference>
<dbReference type="GO" id="GO:0009313">
    <property type="term" value="P:oligosaccharide catabolic process"/>
    <property type="evidence" value="ECO:0007669"/>
    <property type="project" value="TreeGrafter"/>
</dbReference>
<dbReference type="InterPro" id="IPR013780">
    <property type="entry name" value="Glyco_hydro_b"/>
</dbReference>
<comment type="similarity">
    <text evidence="1">Belongs to the glycosyl hydrolase 13 family.</text>
</comment>
<evidence type="ECO:0000259" key="4">
    <source>
        <dbReference type="SMART" id="SM00642"/>
    </source>
</evidence>
<organism evidence="5 6">
    <name type="scientific">Fervidicella metallireducens AeB</name>
    <dbReference type="NCBI Taxonomy" id="1403537"/>
    <lineage>
        <taxon>Bacteria</taxon>
        <taxon>Bacillati</taxon>
        <taxon>Bacillota</taxon>
        <taxon>Clostridia</taxon>
        <taxon>Eubacteriales</taxon>
        <taxon>Clostridiaceae</taxon>
        <taxon>Fervidicella</taxon>
    </lineage>
</organism>
<dbReference type="STRING" id="1403537.Q428_03705"/>
<dbReference type="RefSeq" id="WP_051514883.1">
    <property type="nucleotide sequence ID" value="NZ_AZQP01000007.1"/>
</dbReference>
<dbReference type="InterPro" id="IPR056300">
    <property type="entry name" value="SusG-like_C"/>
</dbReference>